<sequence length="232" mass="26711">MFVEGEAVLAFCYIGKDGDNKNICYLTKKNLLIKHKNRLESFNHEMIKGISFEHKILLLPLVVGGIITPLSIHGLLNTFINPWVLLISMVMGLLFMYYGWEGSSTITIKTKVKDYDFFIRQTSVNLKAFAEYVQHYISDDINARRFYFITNKPEWSNAKESQVFKISKPVALHNWKEVRQMKLSAEKVILAVDPTENDIQISFKQSSDKKILHPQLTNSLPATDIHEVTGWN</sequence>
<proteinExistence type="predicted"/>
<keyword evidence="1" id="KW-1133">Transmembrane helix</keyword>
<organism evidence="2 3">
    <name type="scientific">Fulvivirga marina</name>
    <dbReference type="NCBI Taxonomy" id="2494733"/>
    <lineage>
        <taxon>Bacteria</taxon>
        <taxon>Pseudomonadati</taxon>
        <taxon>Bacteroidota</taxon>
        <taxon>Cytophagia</taxon>
        <taxon>Cytophagales</taxon>
        <taxon>Fulvivirgaceae</taxon>
        <taxon>Fulvivirga</taxon>
    </lineage>
</organism>
<evidence type="ECO:0000313" key="3">
    <source>
        <dbReference type="Proteomes" id="UP000614216"/>
    </source>
</evidence>
<evidence type="ECO:0000313" key="2">
    <source>
        <dbReference type="EMBL" id="MBL6448671.1"/>
    </source>
</evidence>
<keyword evidence="1" id="KW-0812">Transmembrane</keyword>
<keyword evidence="3" id="KW-1185">Reference proteome</keyword>
<protein>
    <submittedName>
        <fullName evidence="2">Uncharacterized protein</fullName>
    </submittedName>
</protein>
<name>A0A937G1W4_9BACT</name>
<gene>
    <name evidence="2" type="ORF">JMN32_20330</name>
</gene>
<dbReference type="EMBL" id="JAEUGD010000064">
    <property type="protein sequence ID" value="MBL6448671.1"/>
    <property type="molecule type" value="Genomic_DNA"/>
</dbReference>
<feature type="transmembrane region" description="Helical" evidence="1">
    <location>
        <begin position="82"/>
        <end position="100"/>
    </location>
</feature>
<comment type="caution">
    <text evidence="2">The sequence shown here is derived from an EMBL/GenBank/DDBJ whole genome shotgun (WGS) entry which is preliminary data.</text>
</comment>
<feature type="transmembrane region" description="Helical" evidence="1">
    <location>
        <begin position="56"/>
        <end position="76"/>
    </location>
</feature>
<evidence type="ECO:0000256" key="1">
    <source>
        <dbReference type="SAM" id="Phobius"/>
    </source>
</evidence>
<dbReference type="AlphaFoldDB" id="A0A937G1W4"/>
<reference evidence="2" key="1">
    <citation type="submission" date="2021-01" db="EMBL/GenBank/DDBJ databases">
        <title>Fulvivirga kasyanovii gen. nov., sp nov., a novel member of the phylum Bacteroidetes isolated from seawater in a mussel farm.</title>
        <authorList>
            <person name="Zhao L.-H."/>
            <person name="Wang Z.-J."/>
        </authorList>
    </citation>
    <scope>NUCLEOTIDE SEQUENCE</scope>
    <source>
        <strain evidence="2">29W222</strain>
    </source>
</reference>
<accession>A0A937G1W4</accession>
<keyword evidence="1" id="KW-0472">Membrane</keyword>
<dbReference type="Proteomes" id="UP000614216">
    <property type="component" value="Unassembled WGS sequence"/>
</dbReference>
<dbReference type="RefSeq" id="WP_202858206.1">
    <property type="nucleotide sequence ID" value="NZ_JAEUGD010000064.1"/>
</dbReference>